<protein>
    <recommendedName>
        <fullName evidence="3">Recombinase RecT</fullName>
    </recommendedName>
</protein>
<accession>A0A0F8ZTI3</accession>
<evidence type="ECO:0000313" key="2">
    <source>
        <dbReference type="EMBL" id="KKK63251.1"/>
    </source>
</evidence>
<dbReference type="EMBL" id="LAZR01061603">
    <property type="protein sequence ID" value="KKK63251.1"/>
    <property type="molecule type" value="Genomic_DNA"/>
</dbReference>
<feature type="region of interest" description="Disordered" evidence="1">
    <location>
        <begin position="1"/>
        <end position="21"/>
    </location>
</feature>
<sequence length="233" mass="25322">MQKTDTAIAKRADTPPVPKDIKGLLEHETTQGQLASVMPEDAKPERLLRLALSALRQTPGLLKCTPASFFGSLIGACALGLEVNTPAGEAYLVPFKVKGKPTCTLIVGYRGLSKLAYQHEKVVSIARHAVKANDVFRIAYGTEETIVHEPKTGDRGPTIGAYAVVKLANGGSISKYMPLDEINSHRPSHWESTPWGDKNEHVVDEMRTKTVLKSILKDTPSTANARRAVTIDE</sequence>
<evidence type="ECO:0000256" key="1">
    <source>
        <dbReference type="SAM" id="MobiDB-lite"/>
    </source>
</evidence>
<dbReference type="InterPro" id="IPR018330">
    <property type="entry name" value="RecT_fam"/>
</dbReference>
<dbReference type="Pfam" id="PF03837">
    <property type="entry name" value="RecT"/>
    <property type="match status" value="1"/>
</dbReference>
<dbReference type="AlphaFoldDB" id="A0A0F8ZTI3"/>
<feature type="non-terminal residue" evidence="2">
    <location>
        <position position="233"/>
    </location>
</feature>
<comment type="caution">
    <text evidence="2">The sequence shown here is derived from an EMBL/GenBank/DDBJ whole genome shotgun (WGS) entry which is preliminary data.</text>
</comment>
<name>A0A0F8ZTI3_9ZZZZ</name>
<organism evidence="2">
    <name type="scientific">marine sediment metagenome</name>
    <dbReference type="NCBI Taxonomy" id="412755"/>
    <lineage>
        <taxon>unclassified sequences</taxon>
        <taxon>metagenomes</taxon>
        <taxon>ecological metagenomes</taxon>
    </lineage>
</organism>
<dbReference type="InterPro" id="IPR004590">
    <property type="entry name" value="ssDNA_annealing_RecT"/>
</dbReference>
<reference evidence="2" key="1">
    <citation type="journal article" date="2015" name="Nature">
        <title>Complex archaea that bridge the gap between prokaryotes and eukaryotes.</title>
        <authorList>
            <person name="Spang A."/>
            <person name="Saw J.H."/>
            <person name="Jorgensen S.L."/>
            <person name="Zaremba-Niedzwiedzka K."/>
            <person name="Martijn J."/>
            <person name="Lind A.E."/>
            <person name="van Eijk R."/>
            <person name="Schleper C."/>
            <person name="Guy L."/>
            <person name="Ettema T.J."/>
        </authorList>
    </citation>
    <scope>NUCLEOTIDE SEQUENCE</scope>
</reference>
<gene>
    <name evidence="2" type="ORF">LCGC14_2996170</name>
</gene>
<evidence type="ECO:0008006" key="3">
    <source>
        <dbReference type="Google" id="ProtNLM"/>
    </source>
</evidence>
<feature type="compositionally biased region" description="Basic and acidic residues" evidence="1">
    <location>
        <begin position="8"/>
        <end position="21"/>
    </location>
</feature>
<dbReference type="GO" id="GO:0006259">
    <property type="term" value="P:DNA metabolic process"/>
    <property type="evidence" value="ECO:0007669"/>
    <property type="project" value="InterPro"/>
</dbReference>
<dbReference type="GO" id="GO:0003677">
    <property type="term" value="F:DNA binding"/>
    <property type="evidence" value="ECO:0007669"/>
    <property type="project" value="InterPro"/>
</dbReference>
<proteinExistence type="predicted"/>
<dbReference type="NCBIfam" id="TIGR00616">
    <property type="entry name" value="rect"/>
    <property type="match status" value="1"/>
</dbReference>